<gene>
    <name evidence="2" type="ORF">L798_04425</name>
</gene>
<dbReference type="GO" id="GO:0033017">
    <property type="term" value="C:sarcoplasmic reticulum membrane"/>
    <property type="evidence" value="ECO:0007669"/>
    <property type="project" value="TreeGrafter"/>
</dbReference>
<reference evidence="2 3" key="1">
    <citation type="journal article" date="2014" name="Nat. Commun.">
        <title>Molecular traces of alternative social organization in a termite genome.</title>
        <authorList>
            <person name="Terrapon N."/>
            <person name="Li C."/>
            <person name="Robertson H.M."/>
            <person name="Ji L."/>
            <person name="Meng X."/>
            <person name="Booth W."/>
            <person name="Chen Z."/>
            <person name="Childers C.P."/>
            <person name="Glastad K.M."/>
            <person name="Gokhale K."/>
            <person name="Gowin J."/>
            <person name="Gronenberg W."/>
            <person name="Hermansen R.A."/>
            <person name="Hu H."/>
            <person name="Hunt B.G."/>
            <person name="Huylmans A.K."/>
            <person name="Khalil S.M."/>
            <person name="Mitchell R.D."/>
            <person name="Munoz-Torres M.C."/>
            <person name="Mustard J.A."/>
            <person name="Pan H."/>
            <person name="Reese J.T."/>
            <person name="Scharf M.E."/>
            <person name="Sun F."/>
            <person name="Vogel H."/>
            <person name="Xiao J."/>
            <person name="Yang W."/>
            <person name="Yang Z."/>
            <person name="Yang Z."/>
            <person name="Zhou J."/>
            <person name="Zhu J."/>
            <person name="Brent C.S."/>
            <person name="Elsik C.G."/>
            <person name="Goodisman M.A."/>
            <person name="Liberles D.A."/>
            <person name="Roe R.M."/>
            <person name="Vargo E.L."/>
            <person name="Vilcinskas A."/>
            <person name="Wang J."/>
            <person name="Bornberg-Bauer E."/>
            <person name="Korb J."/>
            <person name="Zhang G."/>
            <person name="Liebig J."/>
        </authorList>
    </citation>
    <scope>NUCLEOTIDE SEQUENCE [LARGE SCALE GENOMIC DNA]</scope>
    <source>
        <tissue evidence="2">Whole organism</tissue>
    </source>
</reference>
<dbReference type="GO" id="GO:0034704">
    <property type="term" value="C:calcium channel complex"/>
    <property type="evidence" value="ECO:0007669"/>
    <property type="project" value="TreeGrafter"/>
</dbReference>
<dbReference type="GO" id="GO:0030018">
    <property type="term" value="C:Z disc"/>
    <property type="evidence" value="ECO:0007669"/>
    <property type="project" value="TreeGrafter"/>
</dbReference>
<dbReference type="InterPro" id="IPR015925">
    <property type="entry name" value="Ryanodine_IP3_receptor"/>
</dbReference>
<dbReference type="OrthoDB" id="7387063at2759"/>
<dbReference type="GO" id="GO:0014808">
    <property type="term" value="P:release of sequestered calcium ion into cytosol by sarcoplasmic reticulum"/>
    <property type="evidence" value="ECO:0007669"/>
    <property type="project" value="TreeGrafter"/>
</dbReference>
<dbReference type="Pfam" id="PF21119">
    <property type="entry name" value="RYDR_Jsol"/>
    <property type="match status" value="1"/>
</dbReference>
<keyword evidence="3" id="KW-1185">Reference proteome</keyword>
<accession>A0A067QFG8</accession>
<name>A0A067QFG8_ZOONE</name>
<evidence type="ECO:0000313" key="3">
    <source>
        <dbReference type="Proteomes" id="UP000027135"/>
    </source>
</evidence>
<dbReference type="GO" id="GO:0042383">
    <property type="term" value="C:sarcolemma"/>
    <property type="evidence" value="ECO:0007669"/>
    <property type="project" value="TreeGrafter"/>
</dbReference>
<dbReference type="GO" id="GO:0005219">
    <property type="term" value="F:ryanodine-sensitive calcium-release channel activity"/>
    <property type="evidence" value="ECO:0007669"/>
    <property type="project" value="TreeGrafter"/>
</dbReference>
<keyword evidence="2" id="KW-0675">Receptor</keyword>
<dbReference type="GO" id="GO:0006941">
    <property type="term" value="P:striated muscle contraction"/>
    <property type="evidence" value="ECO:0007669"/>
    <property type="project" value="TreeGrafter"/>
</dbReference>
<dbReference type="eggNOG" id="KOG2243">
    <property type="taxonomic scope" value="Eukaryota"/>
</dbReference>
<dbReference type="GO" id="GO:0005790">
    <property type="term" value="C:smooth endoplasmic reticulum"/>
    <property type="evidence" value="ECO:0007669"/>
    <property type="project" value="TreeGrafter"/>
</dbReference>
<dbReference type="EMBL" id="KK853589">
    <property type="protein sequence ID" value="KDR06460.1"/>
    <property type="molecule type" value="Genomic_DNA"/>
</dbReference>
<dbReference type="AlphaFoldDB" id="A0A067QFG8"/>
<dbReference type="PANTHER" id="PTHR46399">
    <property type="entry name" value="B30.2/SPRY DOMAIN-CONTAINING PROTEIN"/>
    <property type="match status" value="1"/>
</dbReference>
<evidence type="ECO:0000313" key="2">
    <source>
        <dbReference type="EMBL" id="KDR06460.1"/>
    </source>
</evidence>
<dbReference type="STRING" id="136037.A0A067QFG8"/>
<feature type="domain" description="Ryanodine receptor junctional solenoid" evidence="1">
    <location>
        <begin position="10"/>
        <end position="120"/>
    </location>
</feature>
<evidence type="ECO:0000259" key="1">
    <source>
        <dbReference type="Pfam" id="PF21119"/>
    </source>
</evidence>
<dbReference type="Proteomes" id="UP000027135">
    <property type="component" value="Unassembled WGS sequence"/>
</dbReference>
<protein>
    <submittedName>
        <fullName evidence="2">Ryanodine receptor 44F</fullName>
    </submittedName>
</protein>
<dbReference type="InterPro" id="IPR048581">
    <property type="entry name" value="RYDR_Jsol"/>
</dbReference>
<dbReference type="InParanoid" id="A0A067QFG8"/>
<sequence length="126" mass="14456">MLMYKMCLADGKDEHKKGLLQMKMAEGAKLQMCYLLHHLCDIQLRHRVESTIAFSHDFISDLQTDQLRRNVEIKQSDMPSAVAAKKTREFRCPPREQMNAILGFKNLEGEERENCPCGEEQGRASG</sequence>
<dbReference type="PANTHER" id="PTHR46399:SF8">
    <property type="entry name" value="B30.2_SPRY DOMAIN-CONTAINING PROTEIN"/>
    <property type="match status" value="1"/>
</dbReference>
<proteinExistence type="predicted"/>
<organism evidence="2 3">
    <name type="scientific">Zootermopsis nevadensis</name>
    <name type="common">Dampwood termite</name>
    <dbReference type="NCBI Taxonomy" id="136037"/>
    <lineage>
        <taxon>Eukaryota</taxon>
        <taxon>Metazoa</taxon>
        <taxon>Ecdysozoa</taxon>
        <taxon>Arthropoda</taxon>
        <taxon>Hexapoda</taxon>
        <taxon>Insecta</taxon>
        <taxon>Pterygota</taxon>
        <taxon>Neoptera</taxon>
        <taxon>Polyneoptera</taxon>
        <taxon>Dictyoptera</taxon>
        <taxon>Blattodea</taxon>
        <taxon>Blattoidea</taxon>
        <taxon>Termitoidae</taxon>
        <taxon>Termopsidae</taxon>
        <taxon>Zootermopsis</taxon>
    </lineage>
</organism>